<organism evidence="1 2">
    <name type="scientific">Phialocephala subalpina</name>
    <dbReference type="NCBI Taxonomy" id="576137"/>
    <lineage>
        <taxon>Eukaryota</taxon>
        <taxon>Fungi</taxon>
        <taxon>Dikarya</taxon>
        <taxon>Ascomycota</taxon>
        <taxon>Pezizomycotina</taxon>
        <taxon>Leotiomycetes</taxon>
        <taxon>Helotiales</taxon>
        <taxon>Mollisiaceae</taxon>
        <taxon>Phialocephala</taxon>
        <taxon>Phialocephala fortinii species complex</taxon>
    </lineage>
</organism>
<accession>A0A1L7XS18</accession>
<dbReference type="AlphaFoldDB" id="A0A1L7XS18"/>
<evidence type="ECO:0000313" key="2">
    <source>
        <dbReference type="Proteomes" id="UP000184330"/>
    </source>
</evidence>
<dbReference type="PANTHER" id="PTHR33112">
    <property type="entry name" value="DOMAIN PROTEIN, PUTATIVE-RELATED"/>
    <property type="match status" value="1"/>
</dbReference>
<gene>
    <name evidence="1" type="ORF">PAC_17636</name>
</gene>
<reference evidence="1 2" key="1">
    <citation type="submission" date="2016-03" db="EMBL/GenBank/DDBJ databases">
        <authorList>
            <person name="Ploux O."/>
        </authorList>
    </citation>
    <scope>NUCLEOTIDE SEQUENCE [LARGE SCALE GENOMIC DNA]</scope>
    <source>
        <strain evidence="1 2">UAMH 11012</strain>
    </source>
</reference>
<protein>
    <recommendedName>
        <fullName evidence="3">Heterokaryon incompatibility domain-containing protein</fullName>
    </recommendedName>
</protein>
<evidence type="ECO:0000313" key="1">
    <source>
        <dbReference type="EMBL" id="CZR67737.1"/>
    </source>
</evidence>
<name>A0A1L7XS18_9HELO</name>
<dbReference type="PANTHER" id="PTHR33112:SF16">
    <property type="entry name" value="HETEROKARYON INCOMPATIBILITY DOMAIN-CONTAINING PROTEIN"/>
    <property type="match status" value="1"/>
</dbReference>
<dbReference type="OrthoDB" id="5362512at2759"/>
<dbReference type="EMBL" id="FJOG01000047">
    <property type="protein sequence ID" value="CZR67737.1"/>
    <property type="molecule type" value="Genomic_DNA"/>
</dbReference>
<dbReference type="Proteomes" id="UP000184330">
    <property type="component" value="Unassembled WGS sequence"/>
</dbReference>
<dbReference type="STRING" id="576137.A0A1L7XS18"/>
<keyword evidence="2" id="KW-1185">Reference proteome</keyword>
<sequence length="377" mass="42063">MKDVYANALLNISADDASDSTVGLIPRSRDLVAGRPVHESSIYASRKFAQIDSSGLSHEPRSSDISADSVLNTRAWVLQERMLSPRILHFQAYELAFECDTHIKCECTINLRPANRRPFRIIRYGESDPEEAEIHGHNLMTSNIWGIVVYNYTGLVLTYESDILNAISGLAQELASHLSKNNVAGLEQRNYPGVSCGDLLDHPQRLGDEKGTFHRGLGHLYMDQRSSCLTWKSPTPTTMGCQASHCILKDSPTTGSRSKKINCQYLPITDFRDSNRCMMFVSGQMIKVPLKHDVFDFAQREAAFDAHLKPYLSHNSNGSSVFESQTYLNIDVREEDELTGDVCYLLFVAFGTNIFFSVLNAVGTNSVSNSVRPYYGG</sequence>
<proteinExistence type="predicted"/>
<evidence type="ECO:0008006" key="3">
    <source>
        <dbReference type="Google" id="ProtNLM"/>
    </source>
</evidence>